<dbReference type="InterPro" id="IPR035587">
    <property type="entry name" value="DUS-like_FMN-bd"/>
</dbReference>
<keyword evidence="3" id="KW-0288">FMN</keyword>
<dbReference type="Pfam" id="PF00035">
    <property type="entry name" value="dsrm"/>
    <property type="match status" value="1"/>
</dbReference>
<evidence type="ECO:0000313" key="8">
    <source>
        <dbReference type="EMBL" id="CAG9799453.1"/>
    </source>
</evidence>
<evidence type="ECO:0000313" key="9">
    <source>
        <dbReference type="Proteomes" id="UP001153620"/>
    </source>
</evidence>
<keyword evidence="2" id="KW-0285">Flavoprotein</keyword>
<evidence type="ECO:0000256" key="5">
    <source>
        <dbReference type="ARBA" id="ARBA00023002"/>
    </source>
</evidence>
<evidence type="ECO:0000259" key="6">
    <source>
        <dbReference type="Pfam" id="PF00035"/>
    </source>
</evidence>
<evidence type="ECO:0000256" key="3">
    <source>
        <dbReference type="ARBA" id="ARBA00022643"/>
    </source>
</evidence>
<dbReference type="SUPFAM" id="SSF51395">
    <property type="entry name" value="FMN-linked oxidoreductases"/>
    <property type="match status" value="1"/>
</dbReference>
<dbReference type="SUPFAM" id="SSF54768">
    <property type="entry name" value="dsRNA-binding domain-like"/>
    <property type="match status" value="1"/>
</dbReference>
<dbReference type="GO" id="GO:0010468">
    <property type="term" value="P:regulation of gene expression"/>
    <property type="evidence" value="ECO:0007669"/>
    <property type="project" value="UniProtKB-ARBA"/>
</dbReference>
<evidence type="ECO:0000256" key="4">
    <source>
        <dbReference type="ARBA" id="ARBA00022694"/>
    </source>
</evidence>
<keyword evidence="5" id="KW-0560">Oxidoreductase</keyword>
<dbReference type="PROSITE" id="PS01136">
    <property type="entry name" value="UPF0034"/>
    <property type="match status" value="1"/>
</dbReference>
<reference evidence="8" key="1">
    <citation type="submission" date="2022-01" db="EMBL/GenBank/DDBJ databases">
        <authorList>
            <person name="King R."/>
        </authorList>
    </citation>
    <scope>NUCLEOTIDE SEQUENCE</scope>
</reference>
<evidence type="ECO:0000256" key="1">
    <source>
        <dbReference type="ARBA" id="ARBA00001917"/>
    </source>
</evidence>
<dbReference type="InterPro" id="IPR018517">
    <property type="entry name" value="tRNA_hU_synthase_CS"/>
</dbReference>
<comment type="cofactor">
    <cofactor evidence="1">
        <name>FMN</name>
        <dbReference type="ChEBI" id="CHEBI:58210"/>
    </cofactor>
</comment>
<dbReference type="Pfam" id="PF01207">
    <property type="entry name" value="Dus"/>
    <property type="match status" value="1"/>
</dbReference>
<dbReference type="CDD" id="cd02801">
    <property type="entry name" value="DUS_like_FMN"/>
    <property type="match status" value="1"/>
</dbReference>
<dbReference type="AlphaFoldDB" id="A0A9N9RLJ2"/>
<dbReference type="GO" id="GO:0005737">
    <property type="term" value="C:cytoplasm"/>
    <property type="evidence" value="ECO:0007669"/>
    <property type="project" value="TreeGrafter"/>
</dbReference>
<dbReference type="InterPro" id="IPR013785">
    <property type="entry name" value="Aldolase_TIM"/>
</dbReference>
<proteinExistence type="predicted"/>
<dbReference type="GO" id="GO:0050660">
    <property type="term" value="F:flavin adenine dinucleotide binding"/>
    <property type="evidence" value="ECO:0007669"/>
    <property type="project" value="InterPro"/>
</dbReference>
<evidence type="ECO:0000259" key="7">
    <source>
        <dbReference type="Pfam" id="PF01207"/>
    </source>
</evidence>
<dbReference type="OrthoDB" id="10262250at2759"/>
<dbReference type="EMBL" id="OU895877">
    <property type="protein sequence ID" value="CAG9799453.1"/>
    <property type="molecule type" value="Genomic_DNA"/>
</dbReference>
<dbReference type="Proteomes" id="UP001153620">
    <property type="component" value="Chromosome 1"/>
</dbReference>
<reference evidence="8" key="2">
    <citation type="submission" date="2022-10" db="EMBL/GenBank/DDBJ databases">
        <authorList>
            <consortium name="ENA_rothamsted_submissions"/>
            <consortium name="culmorum"/>
            <person name="King R."/>
        </authorList>
    </citation>
    <scope>NUCLEOTIDE SEQUENCE</scope>
</reference>
<dbReference type="InterPro" id="IPR014720">
    <property type="entry name" value="dsRBD_dom"/>
</dbReference>
<dbReference type="InterPro" id="IPR044463">
    <property type="entry name" value="DUS2_DSRM"/>
</dbReference>
<protein>
    <recommendedName>
        <fullName evidence="10">DUS-like FMN-binding domain-containing protein</fullName>
    </recommendedName>
</protein>
<gene>
    <name evidence="8" type="ORF">CHIRRI_LOCUS2420</name>
</gene>
<organism evidence="8 9">
    <name type="scientific">Chironomus riparius</name>
    <dbReference type="NCBI Taxonomy" id="315576"/>
    <lineage>
        <taxon>Eukaryota</taxon>
        <taxon>Metazoa</taxon>
        <taxon>Ecdysozoa</taxon>
        <taxon>Arthropoda</taxon>
        <taxon>Hexapoda</taxon>
        <taxon>Insecta</taxon>
        <taxon>Pterygota</taxon>
        <taxon>Neoptera</taxon>
        <taxon>Endopterygota</taxon>
        <taxon>Diptera</taxon>
        <taxon>Nematocera</taxon>
        <taxon>Chironomoidea</taxon>
        <taxon>Chironomidae</taxon>
        <taxon>Chironominae</taxon>
        <taxon>Chironomus</taxon>
    </lineage>
</organism>
<dbReference type="PANTHER" id="PTHR45936:SF1">
    <property type="entry name" value="TRNA-DIHYDROURIDINE(20) SYNTHASE [NAD(P)+]-LIKE"/>
    <property type="match status" value="1"/>
</dbReference>
<dbReference type="PANTHER" id="PTHR45936">
    <property type="entry name" value="TRNA-DIHYDROURIDINE(20) SYNTHASE [NAD(P)+]-LIKE"/>
    <property type="match status" value="1"/>
</dbReference>
<keyword evidence="4" id="KW-0819">tRNA processing</keyword>
<name>A0A9N9RLJ2_9DIPT</name>
<evidence type="ECO:0000256" key="2">
    <source>
        <dbReference type="ARBA" id="ARBA00022630"/>
    </source>
</evidence>
<keyword evidence="9" id="KW-1185">Reference proteome</keyword>
<sequence>MTSKELDYRNKLIMAPMVRVGTLPMRLLALEFGADLVYTEELIDYKLMKCKKVFNKVLNTVDFVDESEGDNVVFRTCEKEKEKVILQIGTADAGRALKAAKLVEDHVSGIDVNMGCPKEFSVKGGMGAALAANMDNAKKILTTLVNGLSIPVSCKIRIRKTVEETIQHVKELESTGIKAIGIHGRNRDERPQNKPHPEVIKAVVESDIKIPIICNGGSKDFIEKYQDINQFKELCGASSIMIARAAEWNVSILRKEGMLPIMDVIKMYLKLAVDYDSVATNTKYCVQNMLRELQDSVMGKKFLEAQLMEQICDVFDMKDYCKQKQLEYQKKEMEIRLEKKKLEENGDEPSSKKLKIDDENTITENIAFVRANYLKDVDLPKSILHLFLKRKLRIHPKYTTEQKGCLFRSTLMIDTKKYSSTFWEKNKKFAEQGASLVACLHYNLVTREELIQNGSMNMFEL</sequence>
<evidence type="ECO:0008006" key="10">
    <source>
        <dbReference type="Google" id="ProtNLM"/>
    </source>
</evidence>
<accession>A0A9N9RLJ2</accession>
<dbReference type="CDD" id="cd19871">
    <property type="entry name" value="DSRM_DUS2L"/>
    <property type="match status" value="1"/>
</dbReference>
<dbReference type="Gene3D" id="3.30.160.20">
    <property type="match status" value="1"/>
</dbReference>
<feature type="domain" description="DUS-like FMN-binding" evidence="7">
    <location>
        <begin position="14"/>
        <end position="335"/>
    </location>
</feature>
<dbReference type="InterPro" id="IPR052582">
    <property type="entry name" value="tRNA-DUS-like"/>
</dbReference>
<dbReference type="Gene3D" id="3.20.20.70">
    <property type="entry name" value="Aldolase class I"/>
    <property type="match status" value="1"/>
</dbReference>
<feature type="domain" description="DRBM" evidence="6">
    <location>
        <begin position="380"/>
        <end position="441"/>
    </location>
</feature>
<dbReference type="GO" id="GO:0017150">
    <property type="term" value="F:tRNA dihydrouridine synthase activity"/>
    <property type="evidence" value="ECO:0007669"/>
    <property type="project" value="InterPro"/>
</dbReference>
<dbReference type="GO" id="GO:0000049">
    <property type="term" value="F:tRNA binding"/>
    <property type="evidence" value="ECO:0007669"/>
    <property type="project" value="InterPro"/>
</dbReference>